<protein>
    <recommendedName>
        <fullName evidence="3">SWIM-type domain-containing protein</fullName>
    </recommendedName>
</protein>
<evidence type="ECO:0000313" key="5">
    <source>
        <dbReference type="Proteomes" id="UP000266673"/>
    </source>
</evidence>
<accession>A0A397UTA8</accession>
<evidence type="ECO:0000313" key="4">
    <source>
        <dbReference type="EMBL" id="RIB12588.1"/>
    </source>
</evidence>
<keyword evidence="5" id="KW-1185">Reference proteome</keyword>
<keyword evidence="1" id="KW-0862">Zinc</keyword>
<organism evidence="4 5">
    <name type="scientific">Gigaspora rosea</name>
    <dbReference type="NCBI Taxonomy" id="44941"/>
    <lineage>
        <taxon>Eukaryota</taxon>
        <taxon>Fungi</taxon>
        <taxon>Fungi incertae sedis</taxon>
        <taxon>Mucoromycota</taxon>
        <taxon>Glomeromycotina</taxon>
        <taxon>Glomeromycetes</taxon>
        <taxon>Diversisporales</taxon>
        <taxon>Gigasporaceae</taxon>
        <taxon>Gigaspora</taxon>
    </lineage>
</organism>
<feature type="region of interest" description="Disordered" evidence="2">
    <location>
        <begin position="192"/>
        <end position="229"/>
    </location>
</feature>
<reference evidence="4 5" key="1">
    <citation type="submission" date="2018-06" db="EMBL/GenBank/DDBJ databases">
        <title>Comparative genomics reveals the genomic features of Rhizophagus irregularis, R. cerebriforme, R. diaphanum and Gigaspora rosea, and their symbiotic lifestyle signature.</title>
        <authorList>
            <person name="Morin E."/>
            <person name="San Clemente H."/>
            <person name="Chen E.C.H."/>
            <person name="De La Providencia I."/>
            <person name="Hainaut M."/>
            <person name="Kuo A."/>
            <person name="Kohler A."/>
            <person name="Murat C."/>
            <person name="Tang N."/>
            <person name="Roy S."/>
            <person name="Loubradou J."/>
            <person name="Henrissat B."/>
            <person name="Grigoriev I.V."/>
            <person name="Corradi N."/>
            <person name="Roux C."/>
            <person name="Martin F.M."/>
        </authorList>
    </citation>
    <scope>NUCLEOTIDE SEQUENCE [LARGE SCALE GENOMIC DNA]</scope>
    <source>
        <strain evidence="4 5">DAOM 194757</strain>
    </source>
</reference>
<name>A0A397UTA8_9GLOM</name>
<sequence length="229" mass="26001">MNNDYFILRIGAPVIYNLQTICMPQLESVDMDSIRKTSIKNGFLVLSTKQNDLFYTVNSKIRTCTCQVGATGASCKHQGQITKNCSFYANFTSQELESSNQRIEIISTTDNSDNFTLDIFVEEVRNDYQNAGSQFCVALNKFIEQYRASKSISITRLNSFLHNINSNVDATRIKSGAIIRVQVESVKRRKLEGSSRVRKSGANVNRMKENVDSQTILSRKKRKVNKKRT</sequence>
<dbReference type="STRING" id="44941.A0A397UTA8"/>
<feature type="compositionally biased region" description="Basic residues" evidence="2">
    <location>
        <begin position="218"/>
        <end position="229"/>
    </location>
</feature>
<keyword evidence="1" id="KW-0863">Zinc-finger</keyword>
<keyword evidence="1" id="KW-0479">Metal-binding</keyword>
<dbReference type="EMBL" id="QKWP01001008">
    <property type="protein sequence ID" value="RIB12588.1"/>
    <property type="molecule type" value="Genomic_DNA"/>
</dbReference>
<gene>
    <name evidence="4" type="ORF">C2G38_13360</name>
</gene>
<dbReference type="Proteomes" id="UP000266673">
    <property type="component" value="Unassembled WGS sequence"/>
</dbReference>
<dbReference type="InterPro" id="IPR007527">
    <property type="entry name" value="Znf_SWIM"/>
</dbReference>
<evidence type="ECO:0000259" key="3">
    <source>
        <dbReference type="PROSITE" id="PS50966"/>
    </source>
</evidence>
<dbReference type="PROSITE" id="PS50966">
    <property type="entry name" value="ZF_SWIM"/>
    <property type="match status" value="1"/>
</dbReference>
<dbReference type="GO" id="GO:0008270">
    <property type="term" value="F:zinc ion binding"/>
    <property type="evidence" value="ECO:0007669"/>
    <property type="project" value="UniProtKB-KW"/>
</dbReference>
<dbReference type="OrthoDB" id="2399478at2759"/>
<evidence type="ECO:0000256" key="2">
    <source>
        <dbReference type="SAM" id="MobiDB-lite"/>
    </source>
</evidence>
<dbReference type="AlphaFoldDB" id="A0A397UTA8"/>
<proteinExistence type="predicted"/>
<evidence type="ECO:0000256" key="1">
    <source>
        <dbReference type="PROSITE-ProRule" id="PRU00325"/>
    </source>
</evidence>
<feature type="domain" description="SWIM-type" evidence="3">
    <location>
        <begin position="55"/>
        <end position="86"/>
    </location>
</feature>
<comment type="caution">
    <text evidence="4">The sequence shown here is derived from an EMBL/GenBank/DDBJ whole genome shotgun (WGS) entry which is preliminary data.</text>
</comment>